<dbReference type="InterPro" id="IPR043749">
    <property type="entry name" value="DUF5694"/>
</dbReference>
<keyword evidence="2" id="KW-1185">Reference proteome</keyword>
<protein>
    <submittedName>
        <fullName evidence="1">Uncharacterized protein</fullName>
    </submittedName>
</protein>
<dbReference type="PROSITE" id="PS51257">
    <property type="entry name" value="PROKAR_LIPOPROTEIN"/>
    <property type="match status" value="1"/>
</dbReference>
<organism evidence="1 2">
    <name type="scientific">Kangiella koreensis (strain DSM 16069 / JCM 12317 / KCTC 12182 / SW-125)</name>
    <dbReference type="NCBI Taxonomy" id="523791"/>
    <lineage>
        <taxon>Bacteria</taxon>
        <taxon>Pseudomonadati</taxon>
        <taxon>Pseudomonadota</taxon>
        <taxon>Gammaproteobacteria</taxon>
        <taxon>Kangiellales</taxon>
        <taxon>Kangiellaceae</taxon>
        <taxon>Kangiella</taxon>
    </lineage>
</organism>
<reference evidence="1 2" key="1">
    <citation type="journal article" date="2009" name="Stand. Genomic Sci.">
        <title>Complete genome sequence of Kangiella koreensis type strain (SW-125).</title>
        <authorList>
            <person name="Han C."/>
            <person name="Sikorski J."/>
            <person name="Lapidus A."/>
            <person name="Nolan M."/>
            <person name="Glavina Del Rio T."/>
            <person name="Tice H."/>
            <person name="Cheng J.F."/>
            <person name="Lucas S."/>
            <person name="Chen F."/>
            <person name="Copeland A."/>
            <person name="Ivanova N."/>
            <person name="Mavromatis K."/>
            <person name="Ovchinnikova G."/>
            <person name="Pati A."/>
            <person name="Bruce D."/>
            <person name="Goodwin L."/>
            <person name="Pitluck S."/>
            <person name="Chen A."/>
            <person name="Palaniappan K."/>
            <person name="Land M."/>
            <person name="Hauser L."/>
            <person name="Chang Y.J."/>
            <person name="Jeffries C.D."/>
            <person name="Chain P."/>
            <person name="Saunders E."/>
            <person name="Brettin T."/>
            <person name="Goker M."/>
            <person name="Tindall B.J."/>
            <person name="Bristow J."/>
            <person name="Eisen J.A."/>
            <person name="Markowitz V."/>
            <person name="Hugenholtz P."/>
            <person name="Kyrpides N.C."/>
            <person name="Klenk H.P."/>
            <person name="Detter J.C."/>
        </authorList>
    </citation>
    <scope>NUCLEOTIDE SEQUENCE [LARGE SCALE GENOMIC DNA]</scope>
    <source>
        <strain evidence="2">DSM 16069 / KCTC 12182 / SW-125</strain>
    </source>
</reference>
<name>C7RAY5_KANKD</name>
<gene>
    <name evidence="1" type="ordered locus">Kkor_1007</name>
</gene>
<dbReference type="OrthoDB" id="69432at2"/>
<dbReference type="RefSeq" id="WP_012800941.1">
    <property type="nucleotide sequence ID" value="NC_013166.1"/>
</dbReference>
<dbReference type="HOGENOM" id="CLU_070500_1_0_6"/>
<dbReference type="EMBL" id="CP001707">
    <property type="protein sequence ID" value="ACV26427.1"/>
    <property type="molecule type" value="Genomic_DNA"/>
</dbReference>
<evidence type="ECO:0000313" key="1">
    <source>
        <dbReference type="EMBL" id="ACV26427.1"/>
    </source>
</evidence>
<accession>C7RAY5</accession>
<dbReference type="InParanoid" id="C7RAY5"/>
<sequence length="294" mass="33247">MSRFVYIFGVFFLVLFGCASHQSVGGNNQIKENHADSNVVQVMVIGSEHFASPGLDVINIEPIDVLTPQRQQELQAIAESLRQFEPTVVAVERVTKAPYYIDNGFVAFKESDLLSKRNETIQLGYRLAKLAGLKQVHGIDEQPSEGEPDYFPMQKLIEQINRQSRMAEFQSMIGDVTERLNSFTKDNLHRDLAEYLALANTPGSPLIDDDMYFDLMKFDQGESQPGAELFALYMMRNTKIISKLINVTKPGDRVVIIYGAGHKPWFEYILNGLTDYELVDPVPYLEKASQSIKQ</sequence>
<dbReference type="eggNOG" id="ENOG5032SV6">
    <property type="taxonomic scope" value="Bacteria"/>
</dbReference>
<dbReference type="AlphaFoldDB" id="C7RAY5"/>
<dbReference type="STRING" id="523791.Kkor_1007"/>
<proteinExistence type="predicted"/>
<evidence type="ECO:0000313" key="2">
    <source>
        <dbReference type="Proteomes" id="UP000001231"/>
    </source>
</evidence>
<dbReference type="Proteomes" id="UP000001231">
    <property type="component" value="Chromosome"/>
</dbReference>
<dbReference type="KEGG" id="kko:Kkor_1007"/>
<dbReference type="Pfam" id="PF18950">
    <property type="entry name" value="DUF5694"/>
    <property type="match status" value="1"/>
</dbReference>